<accession>A0A918S270</accession>
<dbReference type="Gene3D" id="3.90.190.10">
    <property type="entry name" value="Protein tyrosine phosphatase superfamily"/>
    <property type="match status" value="1"/>
</dbReference>
<reference evidence="2" key="2">
    <citation type="submission" date="2020-09" db="EMBL/GenBank/DDBJ databases">
        <authorList>
            <person name="Sun Q."/>
            <person name="Kim S."/>
        </authorList>
    </citation>
    <scope>NUCLEOTIDE SEQUENCE</scope>
    <source>
        <strain evidence="2">KCTC 12711</strain>
    </source>
</reference>
<feature type="domain" description="Beta-lactamase hydrolase-like protein phosphatase-like" evidence="1">
    <location>
        <begin position="5"/>
        <end position="105"/>
    </location>
</feature>
<dbReference type="GO" id="GO:0016787">
    <property type="term" value="F:hydrolase activity"/>
    <property type="evidence" value="ECO:0007669"/>
    <property type="project" value="InterPro"/>
</dbReference>
<dbReference type="RefSeq" id="WP_189402769.1">
    <property type="nucleotide sequence ID" value="NZ_BMXA01000008.1"/>
</dbReference>
<dbReference type="EMBL" id="BMXA01000008">
    <property type="protein sequence ID" value="GHA20138.1"/>
    <property type="molecule type" value="Genomic_DNA"/>
</dbReference>
<protein>
    <recommendedName>
        <fullName evidence="1">Beta-lactamase hydrolase-like protein phosphatase-like domain-containing protein</fullName>
    </recommendedName>
</protein>
<dbReference type="Pfam" id="PF04273">
    <property type="entry name" value="BLH_phosphatase"/>
    <property type="match status" value="1"/>
</dbReference>
<evidence type="ECO:0000313" key="3">
    <source>
        <dbReference type="Proteomes" id="UP000614811"/>
    </source>
</evidence>
<evidence type="ECO:0000259" key="1">
    <source>
        <dbReference type="Pfam" id="PF04273"/>
    </source>
</evidence>
<gene>
    <name evidence="2" type="ORF">GCM10008090_32540</name>
</gene>
<dbReference type="AlphaFoldDB" id="A0A918S270"/>
<name>A0A918S270_9GAMM</name>
<keyword evidence="3" id="KW-1185">Reference proteome</keyword>
<comment type="caution">
    <text evidence="2">The sequence shown here is derived from an EMBL/GenBank/DDBJ whole genome shotgun (WGS) entry which is preliminary data.</text>
</comment>
<evidence type="ECO:0000313" key="2">
    <source>
        <dbReference type="EMBL" id="GHA20138.1"/>
    </source>
</evidence>
<proteinExistence type="predicted"/>
<dbReference type="InterPro" id="IPR005939">
    <property type="entry name" value="BLH_phosphatase-like"/>
</dbReference>
<sequence length="126" mass="14275">MHIEHLTTQVSASDQLSVEDVQQIANMGVELLVCNRPDGEDEGQTPYADIAAEAKRLGMEPVLMPFSSYQITESDRDKFITLIETRKRIHTYCRSGARCKRLWRQANSVVGGEEEYNRCHTTESNA</sequence>
<reference evidence="2" key="1">
    <citation type="journal article" date="2014" name="Int. J. Syst. Evol. Microbiol.">
        <title>Complete genome sequence of Corynebacterium casei LMG S-19264T (=DSM 44701T), isolated from a smear-ripened cheese.</title>
        <authorList>
            <consortium name="US DOE Joint Genome Institute (JGI-PGF)"/>
            <person name="Walter F."/>
            <person name="Albersmeier A."/>
            <person name="Kalinowski J."/>
            <person name="Ruckert C."/>
        </authorList>
    </citation>
    <scope>NUCLEOTIDE SEQUENCE</scope>
    <source>
        <strain evidence="2">KCTC 12711</strain>
    </source>
</reference>
<organism evidence="2 3">
    <name type="scientific">Arenicella chitinivorans</name>
    <dbReference type="NCBI Taxonomy" id="1329800"/>
    <lineage>
        <taxon>Bacteria</taxon>
        <taxon>Pseudomonadati</taxon>
        <taxon>Pseudomonadota</taxon>
        <taxon>Gammaproteobacteria</taxon>
        <taxon>Arenicellales</taxon>
        <taxon>Arenicellaceae</taxon>
        <taxon>Arenicella</taxon>
    </lineage>
</organism>
<dbReference type="InterPro" id="IPR029021">
    <property type="entry name" value="Prot-tyrosine_phosphatase-like"/>
</dbReference>
<dbReference type="Proteomes" id="UP000614811">
    <property type="component" value="Unassembled WGS sequence"/>
</dbReference>